<dbReference type="AlphaFoldDB" id="A0AA88ADC2"/>
<evidence type="ECO:0000313" key="3">
    <source>
        <dbReference type="Proteomes" id="UP001187192"/>
    </source>
</evidence>
<proteinExistence type="predicted"/>
<gene>
    <name evidence="2" type="ORF">TIFTF001_022797</name>
</gene>
<feature type="compositionally biased region" description="Basic residues" evidence="1">
    <location>
        <begin position="87"/>
        <end position="100"/>
    </location>
</feature>
<name>A0AA88ADC2_FICCA</name>
<dbReference type="EMBL" id="BTGU01000047">
    <property type="protein sequence ID" value="GMN53669.1"/>
    <property type="molecule type" value="Genomic_DNA"/>
</dbReference>
<accession>A0AA88ADC2</accession>
<feature type="compositionally biased region" description="Polar residues" evidence="1">
    <location>
        <begin position="72"/>
        <end position="84"/>
    </location>
</feature>
<reference evidence="2" key="1">
    <citation type="submission" date="2023-07" db="EMBL/GenBank/DDBJ databases">
        <title>draft genome sequence of fig (Ficus carica).</title>
        <authorList>
            <person name="Takahashi T."/>
            <person name="Nishimura K."/>
        </authorList>
    </citation>
    <scope>NUCLEOTIDE SEQUENCE</scope>
</reference>
<comment type="caution">
    <text evidence="2">The sequence shown here is derived from an EMBL/GenBank/DDBJ whole genome shotgun (WGS) entry which is preliminary data.</text>
</comment>
<protein>
    <submittedName>
        <fullName evidence="2">Uncharacterized protein</fullName>
    </submittedName>
</protein>
<feature type="compositionally biased region" description="Basic and acidic residues" evidence="1">
    <location>
        <begin position="114"/>
        <end position="123"/>
    </location>
</feature>
<feature type="region of interest" description="Disordered" evidence="1">
    <location>
        <begin position="72"/>
        <end position="129"/>
    </location>
</feature>
<keyword evidence="3" id="KW-1185">Reference proteome</keyword>
<sequence length="241" mass="25513">MSMFIMSLYSSLTMSSDITTQKKKIINISTFHIGPHHPITNPISSIFSTAKQKITQIPLIFLPIIQKPNTNSLDFPSQIQTTETLNRRRKKRRRRRRRRGGGGGGEEITSIAAADHEDARGGGDEAADEGAEGGVALVPVEGAALLDVAGVPVQSVAIVVSVAARHVPEHGADVPDEDDGGGRILLVTGGAGGGGGKSGCIIGGCGGGRSPVAGGAWRRKLGVSKRRKEKRCMWWDFRVGD</sequence>
<evidence type="ECO:0000313" key="2">
    <source>
        <dbReference type="EMBL" id="GMN53669.1"/>
    </source>
</evidence>
<evidence type="ECO:0000256" key="1">
    <source>
        <dbReference type="SAM" id="MobiDB-lite"/>
    </source>
</evidence>
<dbReference type="Proteomes" id="UP001187192">
    <property type="component" value="Unassembled WGS sequence"/>
</dbReference>
<organism evidence="2 3">
    <name type="scientific">Ficus carica</name>
    <name type="common">Common fig</name>
    <dbReference type="NCBI Taxonomy" id="3494"/>
    <lineage>
        <taxon>Eukaryota</taxon>
        <taxon>Viridiplantae</taxon>
        <taxon>Streptophyta</taxon>
        <taxon>Embryophyta</taxon>
        <taxon>Tracheophyta</taxon>
        <taxon>Spermatophyta</taxon>
        <taxon>Magnoliopsida</taxon>
        <taxon>eudicotyledons</taxon>
        <taxon>Gunneridae</taxon>
        <taxon>Pentapetalae</taxon>
        <taxon>rosids</taxon>
        <taxon>fabids</taxon>
        <taxon>Rosales</taxon>
        <taxon>Moraceae</taxon>
        <taxon>Ficeae</taxon>
        <taxon>Ficus</taxon>
    </lineage>
</organism>